<accession>A0AAI8Z6E8</accession>
<dbReference type="Proteomes" id="UP001296104">
    <property type="component" value="Unassembled WGS sequence"/>
</dbReference>
<organism evidence="2 3">
    <name type="scientific">Lecanosticta acicola</name>
    <dbReference type="NCBI Taxonomy" id="111012"/>
    <lineage>
        <taxon>Eukaryota</taxon>
        <taxon>Fungi</taxon>
        <taxon>Dikarya</taxon>
        <taxon>Ascomycota</taxon>
        <taxon>Pezizomycotina</taxon>
        <taxon>Dothideomycetes</taxon>
        <taxon>Dothideomycetidae</taxon>
        <taxon>Mycosphaerellales</taxon>
        <taxon>Mycosphaerellaceae</taxon>
        <taxon>Lecanosticta</taxon>
    </lineage>
</organism>
<gene>
    <name evidence="2" type="ORF">LECACI_7A008517</name>
</gene>
<proteinExistence type="predicted"/>
<sequence>MADRPNHTDGSPKQLPGISSILNTMYPCRQPGCQQAFNNPTKLLYHEQSCDASMLNAPRELPHFAGYRNGQFAPMYPQPHAIRTSFEVPSPPSAMEDTTDSDDSSCAYTPDTSRANSVSLGSERRHSGAIRHEPKYAKSARRSPTQDSVSSTTEKNKKKQEKEKQNRGNQAAVLYRIEDVFRNYCSWERKEQSGGNGNGAGLQANKINVLRGAEDLLYHFLHQERCRAIREGRVDEFEERCTRILNGAGEKQNPLEGTWLYGERDLLCQHADTRSKECTVHHTPDWRECRNLHTMRRFRVEQDRWVKSLL</sequence>
<evidence type="ECO:0000313" key="2">
    <source>
        <dbReference type="EMBL" id="CAK4033359.1"/>
    </source>
</evidence>
<protein>
    <submittedName>
        <fullName evidence="2">Uncharacterized protein</fullName>
    </submittedName>
</protein>
<dbReference type="AlphaFoldDB" id="A0AAI8Z6E8"/>
<reference evidence="2" key="1">
    <citation type="submission" date="2023-11" db="EMBL/GenBank/DDBJ databases">
        <authorList>
            <person name="Alioto T."/>
            <person name="Alioto T."/>
            <person name="Gomez Garrido J."/>
        </authorList>
    </citation>
    <scope>NUCLEOTIDE SEQUENCE</scope>
</reference>
<evidence type="ECO:0000256" key="1">
    <source>
        <dbReference type="SAM" id="MobiDB-lite"/>
    </source>
</evidence>
<evidence type="ECO:0000313" key="3">
    <source>
        <dbReference type="Proteomes" id="UP001296104"/>
    </source>
</evidence>
<feature type="compositionally biased region" description="Polar residues" evidence="1">
    <location>
        <begin position="104"/>
        <end position="120"/>
    </location>
</feature>
<name>A0AAI8Z6E8_9PEZI</name>
<feature type="region of interest" description="Disordered" evidence="1">
    <location>
        <begin position="83"/>
        <end position="170"/>
    </location>
</feature>
<keyword evidence="3" id="KW-1185">Reference proteome</keyword>
<feature type="compositionally biased region" description="Basic and acidic residues" evidence="1">
    <location>
        <begin position="122"/>
        <end position="136"/>
    </location>
</feature>
<feature type="compositionally biased region" description="Polar residues" evidence="1">
    <location>
        <begin position="142"/>
        <end position="153"/>
    </location>
</feature>
<comment type="caution">
    <text evidence="2">The sequence shown here is derived from an EMBL/GenBank/DDBJ whole genome shotgun (WGS) entry which is preliminary data.</text>
</comment>
<dbReference type="EMBL" id="CAVMBE010000084">
    <property type="protein sequence ID" value="CAK4033359.1"/>
    <property type="molecule type" value="Genomic_DNA"/>
</dbReference>